<organism evidence="1 2">
    <name type="scientific">Immersiella caudata</name>
    <dbReference type="NCBI Taxonomy" id="314043"/>
    <lineage>
        <taxon>Eukaryota</taxon>
        <taxon>Fungi</taxon>
        <taxon>Dikarya</taxon>
        <taxon>Ascomycota</taxon>
        <taxon>Pezizomycotina</taxon>
        <taxon>Sordariomycetes</taxon>
        <taxon>Sordariomycetidae</taxon>
        <taxon>Sordariales</taxon>
        <taxon>Lasiosphaeriaceae</taxon>
        <taxon>Immersiella</taxon>
    </lineage>
</organism>
<dbReference type="Proteomes" id="UP001175000">
    <property type="component" value="Unassembled WGS sequence"/>
</dbReference>
<evidence type="ECO:0000313" key="2">
    <source>
        <dbReference type="Proteomes" id="UP001175000"/>
    </source>
</evidence>
<proteinExistence type="predicted"/>
<reference evidence="1" key="1">
    <citation type="submission" date="2023-06" db="EMBL/GenBank/DDBJ databases">
        <title>Genome-scale phylogeny and comparative genomics of the fungal order Sordariales.</title>
        <authorList>
            <consortium name="Lawrence Berkeley National Laboratory"/>
            <person name="Hensen N."/>
            <person name="Bonometti L."/>
            <person name="Westerberg I."/>
            <person name="Brannstrom I.O."/>
            <person name="Guillou S."/>
            <person name="Cros-Aarteil S."/>
            <person name="Calhoun S."/>
            <person name="Haridas S."/>
            <person name="Kuo A."/>
            <person name="Mondo S."/>
            <person name="Pangilinan J."/>
            <person name="Riley R."/>
            <person name="Labutti K."/>
            <person name="Andreopoulos B."/>
            <person name="Lipzen A."/>
            <person name="Chen C."/>
            <person name="Yanf M."/>
            <person name="Daum C."/>
            <person name="Ng V."/>
            <person name="Clum A."/>
            <person name="Steindorff A."/>
            <person name="Ohm R."/>
            <person name="Martin F."/>
            <person name="Silar P."/>
            <person name="Natvig D."/>
            <person name="Lalanne C."/>
            <person name="Gautier V."/>
            <person name="Ament-Velasquez S.L."/>
            <person name="Kruys A."/>
            <person name="Hutchinson M.I."/>
            <person name="Powell A.J."/>
            <person name="Barry K."/>
            <person name="Miller A.N."/>
            <person name="Grigoriev I.V."/>
            <person name="Debuchy R."/>
            <person name="Gladieux P."/>
            <person name="Thoren M.H."/>
            <person name="Johannesson H."/>
        </authorList>
    </citation>
    <scope>NUCLEOTIDE SEQUENCE</scope>
    <source>
        <strain evidence="1">CBS 606.72</strain>
    </source>
</reference>
<dbReference type="AlphaFoldDB" id="A0AA39U6S6"/>
<sequence length="82" mass="9370">MTTLSCLPTSQLLIFSDMDQNIGGYQLIDSLRNVLPSIKSINKDFELYRRRQECLIEVEKCNAILGDPSKEGWKLDKLVLLP</sequence>
<dbReference type="EMBL" id="JAULSU010000007">
    <property type="protein sequence ID" value="KAK0612180.1"/>
    <property type="molecule type" value="Genomic_DNA"/>
</dbReference>
<evidence type="ECO:0000313" key="1">
    <source>
        <dbReference type="EMBL" id="KAK0612180.1"/>
    </source>
</evidence>
<comment type="caution">
    <text evidence="1">The sequence shown here is derived from an EMBL/GenBank/DDBJ whole genome shotgun (WGS) entry which is preliminary data.</text>
</comment>
<name>A0AA39U6S6_9PEZI</name>
<accession>A0AA39U6S6</accession>
<protein>
    <submittedName>
        <fullName evidence="1">Uncharacterized protein</fullName>
    </submittedName>
</protein>
<gene>
    <name evidence="1" type="ORF">B0T14DRAFT_531746</name>
</gene>
<keyword evidence="2" id="KW-1185">Reference proteome</keyword>